<proteinExistence type="predicted"/>
<comment type="caution">
    <text evidence="2">The sequence shown here is derived from an EMBL/GenBank/DDBJ whole genome shotgun (WGS) entry which is preliminary data.</text>
</comment>
<organism evidence="2 3">
    <name type="scientific">Eleginops maclovinus</name>
    <name type="common">Patagonian blennie</name>
    <name type="synonym">Eleginus maclovinus</name>
    <dbReference type="NCBI Taxonomy" id="56733"/>
    <lineage>
        <taxon>Eukaryota</taxon>
        <taxon>Metazoa</taxon>
        <taxon>Chordata</taxon>
        <taxon>Craniata</taxon>
        <taxon>Vertebrata</taxon>
        <taxon>Euteleostomi</taxon>
        <taxon>Actinopterygii</taxon>
        <taxon>Neopterygii</taxon>
        <taxon>Teleostei</taxon>
        <taxon>Neoteleostei</taxon>
        <taxon>Acanthomorphata</taxon>
        <taxon>Eupercaria</taxon>
        <taxon>Perciformes</taxon>
        <taxon>Notothenioidei</taxon>
        <taxon>Eleginopidae</taxon>
        <taxon>Eleginops</taxon>
    </lineage>
</organism>
<protein>
    <submittedName>
        <fullName evidence="2">Uncharacterized protein</fullName>
    </submittedName>
</protein>
<accession>A0AAN8AFK9</accession>
<evidence type="ECO:0000313" key="2">
    <source>
        <dbReference type="EMBL" id="KAK5853373.1"/>
    </source>
</evidence>
<name>A0AAN8AFK9_ELEMC</name>
<dbReference type="Proteomes" id="UP001346869">
    <property type="component" value="Unassembled WGS sequence"/>
</dbReference>
<keyword evidence="3" id="KW-1185">Reference proteome</keyword>
<sequence>MECHGCMTLALLGALLGGPEDRASALAKKEGWHAAFLPPLPGSLKENVRRWLMMDVGYDGERKSNCICPEPPHPPSVQPYRDTVNSAVLSRTVQMCGLQNGYTKVPSPPFFFCKL</sequence>
<feature type="signal peptide" evidence="1">
    <location>
        <begin position="1"/>
        <end position="17"/>
    </location>
</feature>
<evidence type="ECO:0000313" key="3">
    <source>
        <dbReference type="Proteomes" id="UP001346869"/>
    </source>
</evidence>
<reference evidence="2 3" key="2">
    <citation type="journal article" date="2023" name="Mol. Biol. Evol.">
        <title>Genomics of Secondarily Temperate Adaptation in the Only Non-Antarctic Icefish.</title>
        <authorList>
            <person name="Rivera-Colon A.G."/>
            <person name="Rayamajhi N."/>
            <person name="Minhas B.F."/>
            <person name="Madrigal G."/>
            <person name="Bilyk K.T."/>
            <person name="Yoon V."/>
            <person name="Hune M."/>
            <person name="Gregory S."/>
            <person name="Cheng C.H.C."/>
            <person name="Catchen J.M."/>
        </authorList>
    </citation>
    <scope>NUCLEOTIDE SEQUENCE [LARGE SCALE GENOMIC DNA]</scope>
    <source>
        <strain evidence="2">JMC-PN-2008</strain>
    </source>
</reference>
<keyword evidence="1" id="KW-0732">Signal</keyword>
<feature type="chain" id="PRO_5042992881" evidence="1">
    <location>
        <begin position="18"/>
        <end position="115"/>
    </location>
</feature>
<evidence type="ECO:0000256" key="1">
    <source>
        <dbReference type="SAM" id="SignalP"/>
    </source>
</evidence>
<dbReference type="EMBL" id="JAUZQC010000020">
    <property type="protein sequence ID" value="KAK5853373.1"/>
    <property type="molecule type" value="Genomic_DNA"/>
</dbReference>
<reference evidence="2 3" key="1">
    <citation type="journal article" date="2023" name="Genes (Basel)">
        <title>Chromosome-Level Genome Assembly and Circadian Gene Repertoire of the Patagonia Blennie Eleginops maclovinus-The Closest Ancestral Proxy of Antarctic Cryonotothenioids.</title>
        <authorList>
            <person name="Cheng C.C."/>
            <person name="Rivera-Colon A.G."/>
            <person name="Minhas B.F."/>
            <person name="Wilson L."/>
            <person name="Rayamajhi N."/>
            <person name="Vargas-Chacoff L."/>
            <person name="Catchen J.M."/>
        </authorList>
    </citation>
    <scope>NUCLEOTIDE SEQUENCE [LARGE SCALE GENOMIC DNA]</scope>
    <source>
        <strain evidence="2">JMC-PN-2008</strain>
    </source>
</reference>
<dbReference type="AlphaFoldDB" id="A0AAN8AFK9"/>
<gene>
    <name evidence="2" type="ORF">PBY51_007164</name>
</gene>